<dbReference type="AlphaFoldDB" id="A0A953LK42"/>
<feature type="non-terminal residue" evidence="2">
    <location>
        <position position="1"/>
    </location>
</feature>
<organism evidence="2 3">
    <name type="scientific">Symbiobacterium thermophilum</name>
    <dbReference type="NCBI Taxonomy" id="2734"/>
    <lineage>
        <taxon>Bacteria</taxon>
        <taxon>Bacillati</taxon>
        <taxon>Bacillota</taxon>
        <taxon>Clostridia</taxon>
        <taxon>Eubacteriales</taxon>
        <taxon>Symbiobacteriaceae</taxon>
        <taxon>Symbiobacterium</taxon>
    </lineage>
</organism>
<protein>
    <recommendedName>
        <fullName evidence="1">EcoEI R protein C-terminal domain-containing protein</fullName>
    </recommendedName>
</protein>
<dbReference type="Pfam" id="PF08463">
    <property type="entry name" value="EcoEI_R_C"/>
    <property type="match status" value="1"/>
</dbReference>
<dbReference type="GO" id="GO:0003677">
    <property type="term" value="F:DNA binding"/>
    <property type="evidence" value="ECO:0007669"/>
    <property type="project" value="InterPro"/>
</dbReference>
<sequence>QMKAWPPVQKKWLERIEKQLLQEYVLHPDPEKAFEYEPFKSHGGFKQLNKIFDGQLPHIIREINYNLYNYSKKEQA</sequence>
<gene>
    <name evidence="2" type="ORF">CWE10_17280</name>
</gene>
<dbReference type="EMBL" id="PIUK01000278">
    <property type="protein sequence ID" value="MBY6277909.1"/>
    <property type="molecule type" value="Genomic_DNA"/>
</dbReference>
<dbReference type="GO" id="GO:0003824">
    <property type="term" value="F:catalytic activity"/>
    <property type="evidence" value="ECO:0007669"/>
    <property type="project" value="InterPro"/>
</dbReference>
<comment type="caution">
    <text evidence="2">The sequence shown here is derived from an EMBL/GenBank/DDBJ whole genome shotgun (WGS) entry which is preliminary data.</text>
</comment>
<evidence type="ECO:0000313" key="3">
    <source>
        <dbReference type="Proteomes" id="UP000732377"/>
    </source>
</evidence>
<evidence type="ECO:0000259" key="1">
    <source>
        <dbReference type="Pfam" id="PF08463"/>
    </source>
</evidence>
<name>A0A953LK42_SYMTR</name>
<evidence type="ECO:0000313" key="2">
    <source>
        <dbReference type="EMBL" id="MBY6277909.1"/>
    </source>
</evidence>
<dbReference type="Proteomes" id="UP000732377">
    <property type="component" value="Unassembled WGS sequence"/>
</dbReference>
<dbReference type="RefSeq" id="WP_273381322.1">
    <property type="nucleotide sequence ID" value="NZ_PIUK01000278.1"/>
</dbReference>
<reference evidence="2" key="1">
    <citation type="submission" date="2017-11" db="EMBL/GenBank/DDBJ databases">
        <title>Three new genomes from thermophilic consortium.</title>
        <authorList>
            <person name="Quaggio R."/>
            <person name="Amgarten D."/>
            <person name="Setubal J.C."/>
        </authorList>
    </citation>
    <scope>NUCLEOTIDE SEQUENCE</scope>
    <source>
        <strain evidence="2">ZCTH01-B2</strain>
    </source>
</reference>
<dbReference type="GO" id="GO:0006304">
    <property type="term" value="P:DNA modification"/>
    <property type="evidence" value="ECO:0007669"/>
    <property type="project" value="InterPro"/>
</dbReference>
<proteinExistence type="predicted"/>
<dbReference type="InterPro" id="IPR013670">
    <property type="entry name" value="EcoEI_R_C_dom"/>
</dbReference>
<feature type="domain" description="EcoEI R protein C-terminal" evidence="1">
    <location>
        <begin position="3"/>
        <end position="68"/>
    </location>
</feature>
<accession>A0A953LK42</accession>